<organism evidence="2">
    <name type="scientific">marine sediment metagenome</name>
    <dbReference type="NCBI Taxonomy" id="412755"/>
    <lineage>
        <taxon>unclassified sequences</taxon>
        <taxon>metagenomes</taxon>
        <taxon>ecological metagenomes</taxon>
    </lineage>
</organism>
<comment type="caution">
    <text evidence="2">The sequence shown here is derived from an EMBL/GenBank/DDBJ whole genome shotgun (WGS) entry which is preliminary data.</text>
</comment>
<feature type="non-terminal residue" evidence="2">
    <location>
        <position position="1"/>
    </location>
</feature>
<dbReference type="AlphaFoldDB" id="A0A0F9GNX2"/>
<accession>A0A0F9GNX2</accession>
<name>A0A0F9GNX2_9ZZZZ</name>
<evidence type="ECO:0000313" key="2">
    <source>
        <dbReference type="EMBL" id="KKM00605.1"/>
    </source>
</evidence>
<feature type="region of interest" description="Disordered" evidence="1">
    <location>
        <begin position="1"/>
        <end position="23"/>
    </location>
</feature>
<evidence type="ECO:0000256" key="1">
    <source>
        <dbReference type="SAM" id="MobiDB-lite"/>
    </source>
</evidence>
<sequence>AMVPSLGSVSNPKKGKSGDGKNRVLRTKQTINMEGDGQMAEIRQNIALLVHNADLNAMSVRWVPEETTRRIELPRNHYAYVDPAEEPRDSERYWGYFHAKSRNEEGSIVAIGADPKALVGRAQELKGHASAIFFRVLARNVENSEDGIGELGTAFDAYTEALSGMRKAGFSDEDVATMMASDMKPIDMISYEILDEGGSPMSIRIPRIVRDSILCESMEAYAAAVSLQRELLDAEAKSKQAREDTAEPMDYDLTPEEQDAIDDRIYPSGSAKKVVHYTPVDSSSARTIADLDPEEFVDLLGSAISTSVRSVMAQATGRIIE</sequence>
<proteinExistence type="predicted"/>
<protein>
    <submittedName>
        <fullName evidence="2">Uncharacterized protein</fullName>
    </submittedName>
</protein>
<dbReference type="EMBL" id="LAZR01017397">
    <property type="protein sequence ID" value="KKM00605.1"/>
    <property type="molecule type" value="Genomic_DNA"/>
</dbReference>
<gene>
    <name evidence="2" type="ORF">LCGC14_1802780</name>
</gene>
<reference evidence="2" key="1">
    <citation type="journal article" date="2015" name="Nature">
        <title>Complex archaea that bridge the gap between prokaryotes and eukaryotes.</title>
        <authorList>
            <person name="Spang A."/>
            <person name="Saw J.H."/>
            <person name="Jorgensen S.L."/>
            <person name="Zaremba-Niedzwiedzka K."/>
            <person name="Martijn J."/>
            <person name="Lind A.E."/>
            <person name="van Eijk R."/>
            <person name="Schleper C."/>
            <person name="Guy L."/>
            <person name="Ettema T.J."/>
        </authorList>
    </citation>
    <scope>NUCLEOTIDE SEQUENCE</scope>
</reference>